<dbReference type="PANTHER" id="PTHR10170">
    <property type="entry name" value="HUNTINGTON DISEASE PROTEIN"/>
    <property type="match status" value="1"/>
</dbReference>
<dbReference type="InterPro" id="IPR016024">
    <property type="entry name" value="ARM-type_fold"/>
</dbReference>
<comment type="caution">
    <text evidence="2">The sequence shown here is derived from an EMBL/GenBank/DDBJ whole genome shotgun (WGS) entry which is preliminary data.</text>
</comment>
<dbReference type="InterPro" id="IPR048411">
    <property type="entry name" value="Htt_N_HEAT_rpt-1"/>
</dbReference>
<accession>A0ABD1ENT3</accession>
<dbReference type="InterPro" id="IPR021133">
    <property type="entry name" value="HEAT_type_2"/>
</dbReference>
<feature type="repeat" description="HEAT" evidence="1">
    <location>
        <begin position="60"/>
        <end position="97"/>
    </location>
</feature>
<sequence length="355" mass="40076">MATQERLHKSLEILKTLSINQPPDQAKKKEKIHHCYVVAEAFSNPTIKVSSNFTVLLDVAIETFLKLSDDNDSDVRMTSDECLNRIIRAVSDRHLGKVQYELLKEIQKNGSSRSLRAALIRFSQLAHQIKPTKGKAYAANLLPKIVRIAERTEEVIHETLVACLPKILQSLGPFALDNDLKELLKSFLQNINKPSAAIRRTSASCIEIICRYSRRPSIFTSYCVNCLLDLVIPVDVVQDAWFILGVLQCVKLLLTHLNNVSEVEDEQSRVVQKLVQPIATNKLLQIYELCIYYLTNPDHNIVNASLDTLNTLLLNAPNDLKIMLLNPNGIDRSRIHKSLSVNNIRSPSAYFLINS</sequence>
<dbReference type="Gene3D" id="1.25.10.10">
    <property type="entry name" value="Leucine-rich Repeat Variant"/>
    <property type="match status" value="1"/>
</dbReference>
<dbReference type="InterPro" id="IPR011989">
    <property type="entry name" value="ARM-like"/>
</dbReference>
<dbReference type="EMBL" id="JBDJPC010000006">
    <property type="protein sequence ID" value="KAL1498153.1"/>
    <property type="molecule type" value="Genomic_DNA"/>
</dbReference>
<dbReference type="AlphaFoldDB" id="A0ABD1ENT3"/>
<reference evidence="2 3" key="1">
    <citation type="submission" date="2024-05" db="EMBL/GenBank/DDBJ databases">
        <title>Genetic variation in Jamaican populations of the coffee berry borer (Hypothenemus hampei).</title>
        <authorList>
            <person name="Errbii M."/>
            <person name="Myrie A."/>
        </authorList>
    </citation>
    <scope>NUCLEOTIDE SEQUENCE [LARGE SCALE GENOMIC DNA]</scope>
    <source>
        <strain evidence="2">JA-Hopewell-2020-01-JO</strain>
        <tissue evidence="2">Whole body</tissue>
    </source>
</reference>
<protein>
    <recommendedName>
        <fullName evidence="4">Huntingtin</fullName>
    </recommendedName>
</protein>
<dbReference type="PANTHER" id="PTHR10170:SF10">
    <property type="entry name" value="HUNTINGTIN"/>
    <property type="match status" value="1"/>
</dbReference>
<dbReference type="PROSITE" id="PS50077">
    <property type="entry name" value="HEAT_REPEAT"/>
    <property type="match status" value="1"/>
</dbReference>
<dbReference type="Pfam" id="PF20926">
    <property type="entry name" value="Htt_N-HEAT_1"/>
    <property type="match status" value="1"/>
</dbReference>
<gene>
    <name evidence="2" type="ORF">ABEB36_008998</name>
</gene>
<proteinExistence type="predicted"/>
<evidence type="ECO:0000256" key="1">
    <source>
        <dbReference type="PROSITE-ProRule" id="PRU00103"/>
    </source>
</evidence>
<organism evidence="2 3">
    <name type="scientific">Hypothenemus hampei</name>
    <name type="common">Coffee berry borer</name>
    <dbReference type="NCBI Taxonomy" id="57062"/>
    <lineage>
        <taxon>Eukaryota</taxon>
        <taxon>Metazoa</taxon>
        <taxon>Ecdysozoa</taxon>
        <taxon>Arthropoda</taxon>
        <taxon>Hexapoda</taxon>
        <taxon>Insecta</taxon>
        <taxon>Pterygota</taxon>
        <taxon>Neoptera</taxon>
        <taxon>Endopterygota</taxon>
        <taxon>Coleoptera</taxon>
        <taxon>Polyphaga</taxon>
        <taxon>Cucujiformia</taxon>
        <taxon>Curculionidae</taxon>
        <taxon>Scolytinae</taxon>
        <taxon>Hypothenemus</taxon>
    </lineage>
</organism>
<dbReference type="InterPro" id="IPR000091">
    <property type="entry name" value="Huntingtin"/>
</dbReference>
<dbReference type="InterPro" id="IPR028426">
    <property type="entry name" value="Huntingtin_fam"/>
</dbReference>
<dbReference type="Proteomes" id="UP001566132">
    <property type="component" value="Unassembled WGS sequence"/>
</dbReference>
<evidence type="ECO:0000313" key="2">
    <source>
        <dbReference type="EMBL" id="KAL1498153.1"/>
    </source>
</evidence>
<dbReference type="PRINTS" id="PR00375">
    <property type="entry name" value="HUNTINGTIN"/>
</dbReference>
<evidence type="ECO:0008006" key="4">
    <source>
        <dbReference type="Google" id="ProtNLM"/>
    </source>
</evidence>
<name>A0ABD1ENT3_HYPHA</name>
<evidence type="ECO:0000313" key="3">
    <source>
        <dbReference type="Proteomes" id="UP001566132"/>
    </source>
</evidence>
<keyword evidence="3" id="KW-1185">Reference proteome</keyword>
<dbReference type="SUPFAM" id="SSF48371">
    <property type="entry name" value="ARM repeat"/>
    <property type="match status" value="1"/>
</dbReference>